<reference evidence="1" key="1">
    <citation type="submission" date="2023-07" db="EMBL/GenBank/DDBJ databases">
        <title>Genomic Encyclopedia of Type Strains, Phase IV (KMG-IV): sequencing the most valuable type-strain genomes for metagenomic binning, comparative biology and taxonomic classification.</title>
        <authorList>
            <person name="Goeker M."/>
        </authorList>
    </citation>
    <scope>NUCLEOTIDE SEQUENCE</scope>
    <source>
        <strain evidence="1">DSM 19569</strain>
    </source>
</reference>
<dbReference type="AlphaFoldDB" id="A0AAJ1TS19"/>
<organism evidence="1 2">
    <name type="scientific">Methylobacterium brachiatum</name>
    <dbReference type="NCBI Taxonomy" id="269660"/>
    <lineage>
        <taxon>Bacteria</taxon>
        <taxon>Pseudomonadati</taxon>
        <taxon>Pseudomonadota</taxon>
        <taxon>Alphaproteobacteria</taxon>
        <taxon>Hyphomicrobiales</taxon>
        <taxon>Methylobacteriaceae</taxon>
        <taxon>Methylobacterium</taxon>
    </lineage>
</organism>
<evidence type="ECO:0000313" key="2">
    <source>
        <dbReference type="Proteomes" id="UP001223420"/>
    </source>
</evidence>
<sequence>MGAAAVRKAQEAAWLNGLTSDEQQVVTTARRLTEILPLQGACYRASLFLKYHLEIVHGIVGTAVVGFVNDGTDDIDCSHAWFEFGGHMTDLGLVRPLNPQIQRAGPLIIHGREFRSGHRWNYQPTRSVAGLAQFAQLLADPKYAVKMRQADQLHRTMVATAQRNDLIRTYLDNAPDGGTYDVIAGRL</sequence>
<gene>
    <name evidence="1" type="ORF">QO001_005055</name>
</gene>
<evidence type="ECO:0000313" key="1">
    <source>
        <dbReference type="EMBL" id="MDQ0546106.1"/>
    </source>
</evidence>
<protein>
    <submittedName>
        <fullName evidence="1">Uncharacterized protein</fullName>
    </submittedName>
</protein>
<proteinExistence type="predicted"/>
<dbReference type="EMBL" id="JAUSWL010000012">
    <property type="protein sequence ID" value="MDQ0546106.1"/>
    <property type="molecule type" value="Genomic_DNA"/>
</dbReference>
<name>A0AAJ1TS19_9HYPH</name>
<dbReference type="RefSeq" id="WP_230367592.1">
    <property type="nucleotide sequence ID" value="NZ_JAJALK010000013.1"/>
</dbReference>
<dbReference type="Proteomes" id="UP001223420">
    <property type="component" value="Unassembled WGS sequence"/>
</dbReference>
<comment type="caution">
    <text evidence="1">The sequence shown here is derived from an EMBL/GenBank/DDBJ whole genome shotgun (WGS) entry which is preliminary data.</text>
</comment>
<accession>A0AAJ1TS19</accession>